<feature type="binding site" description="in other chain" evidence="12">
    <location>
        <begin position="79"/>
        <end position="80"/>
    </location>
    <ligand>
        <name>UDP-alpha-D-glucose</name>
        <dbReference type="ChEBI" id="CHEBI:58885"/>
        <note>ligand shared between dimeric partners</note>
    </ligand>
</feature>
<evidence type="ECO:0000256" key="5">
    <source>
        <dbReference type="ARBA" id="ARBA00022679"/>
    </source>
</evidence>
<dbReference type="InterPro" id="IPR001937">
    <property type="entry name" value="GalP_UDPtransf1"/>
</dbReference>
<feature type="binding site" description="in other chain" evidence="12">
    <location>
        <position position="160"/>
    </location>
    <ligand>
        <name>UDP-alpha-D-glucose</name>
        <dbReference type="ChEBI" id="CHEBI:58885"/>
        <note>ligand shared between dimeric partners</note>
    </ligand>
</feature>
<comment type="catalytic activity">
    <reaction evidence="1 13">
        <text>alpha-D-galactose 1-phosphate + UDP-alpha-D-glucose = alpha-D-glucose 1-phosphate + UDP-alpha-D-galactose</text>
        <dbReference type="Rhea" id="RHEA:13989"/>
        <dbReference type="ChEBI" id="CHEBI:58336"/>
        <dbReference type="ChEBI" id="CHEBI:58601"/>
        <dbReference type="ChEBI" id="CHEBI:58885"/>
        <dbReference type="ChEBI" id="CHEBI:66914"/>
        <dbReference type="EC" id="2.7.7.12"/>
    </reaction>
</comment>
<evidence type="ECO:0000256" key="6">
    <source>
        <dbReference type="ARBA" id="ARBA00022695"/>
    </source>
</evidence>
<feature type="binding site" evidence="12">
    <location>
        <begin position="322"/>
        <end position="323"/>
    </location>
    <ligand>
        <name>UDP-alpha-D-glucose</name>
        <dbReference type="ChEBI" id="CHEBI:58885"/>
        <note>ligand shared between dimeric partners</note>
    </ligand>
</feature>
<dbReference type="UniPathway" id="UPA00214"/>
<keyword evidence="7 13" id="KW-0479">Metal-binding</keyword>
<feature type="binding site" description="in other chain" evidence="12">
    <location>
        <position position="334"/>
    </location>
    <ligand>
        <name>UDP-alpha-D-glucose</name>
        <dbReference type="ChEBI" id="CHEBI:58885"/>
        <note>ligand shared between dimeric partners</note>
    </ligand>
</feature>
<feature type="binding site" description="in other chain" evidence="12">
    <location>
        <position position="175"/>
    </location>
    <ligand>
        <name>UDP-alpha-D-glucose</name>
        <dbReference type="ChEBI" id="CHEBI:58885"/>
        <note>ligand shared between dimeric partners</note>
    </ligand>
</feature>
<evidence type="ECO:0000256" key="8">
    <source>
        <dbReference type="ARBA" id="ARBA00022833"/>
    </source>
</evidence>
<feature type="domain" description="Galactose-1-phosphate uridyl transferase N-terminal" evidence="15">
    <location>
        <begin position="5"/>
        <end position="183"/>
    </location>
</feature>
<organism evidence="17">
    <name type="scientific">Gracilaria gracilis</name>
    <name type="common">Red alga</name>
    <dbReference type="NCBI Taxonomy" id="2777"/>
    <lineage>
        <taxon>Eukaryota</taxon>
        <taxon>Rhodophyta</taxon>
        <taxon>Florideophyceae</taxon>
        <taxon>Rhodymeniophycidae</taxon>
        <taxon>Gracilariales</taxon>
        <taxon>Gracilariaceae</taxon>
        <taxon>Gracilaria</taxon>
    </lineage>
</organism>
<dbReference type="GO" id="GO:0005737">
    <property type="term" value="C:cytoplasm"/>
    <property type="evidence" value="ECO:0007669"/>
    <property type="project" value="TreeGrafter"/>
</dbReference>
<evidence type="ECO:0000256" key="3">
    <source>
        <dbReference type="ARBA" id="ARBA00004947"/>
    </source>
</evidence>
<evidence type="ECO:0000259" key="15">
    <source>
        <dbReference type="Pfam" id="PF01087"/>
    </source>
</evidence>
<dbReference type="GO" id="GO:0008108">
    <property type="term" value="F:UDP-glucose:hexose-1-phosphate uridylyltransferase activity"/>
    <property type="evidence" value="ECO:0007669"/>
    <property type="project" value="UniProtKB-EC"/>
</dbReference>
<dbReference type="Pfam" id="PF01087">
    <property type="entry name" value="GalP_UDP_transf"/>
    <property type="match status" value="1"/>
</dbReference>
<evidence type="ECO:0000256" key="13">
    <source>
        <dbReference type="RuleBase" id="RU000506"/>
    </source>
</evidence>
<feature type="binding site" evidence="12">
    <location>
        <begin position="29"/>
        <end position="32"/>
    </location>
    <ligand>
        <name>UDP-alpha-D-glucose</name>
        <dbReference type="ChEBI" id="CHEBI:58885"/>
        <note>ligand shared between dimeric partners</note>
    </ligand>
</feature>
<feature type="binding site" description="in other chain" evidence="12">
    <location>
        <position position="62"/>
    </location>
    <ligand>
        <name>UDP-alpha-D-glucose</name>
        <dbReference type="ChEBI" id="CHEBI:58885"/>
        <note>ligand shared between dimeric partners</note>
    </ligand>
</feature>
<evidence type="ECO:0000256" key="14">
    <source>
        <dbReference type="SAM" id="MobiDB-lite"/>
    </source>
</evidence>
<comment type="cofactor">
    <cofactor evidence="2">
        <name>Zn(2+)</name>
        <dbReference type="ChEBI" id="CHEBI:29105"/>
    </cofactor>
</comment>
<feature type="region of interest" description="Disordered" evidence="14">
    <location>
        <begin position="33"/>
        <end position="54"/>
    </location>
</feature>
<evidence type="ECO:0000256" key="1">
    <source>
        <dbReference type="ARBA" id="ARBA00001107"/>
    </source>
</evidence>
<dbReference type="FunFam" id="3.30.428.10:FF:000001">
    <property type="entry name" value="Galactose-1-phosphate uridylyltransferase"/>
    <property type="match status" value="1"/>
</dbReference>
<feature type="compositionally biased region" description="Basic and acidic residues" evidence="14">
    <location>
        <begin position="43"/>
        <end position="53"/>
    </location>
</feature>
<dbReference type="SUPFAM" id="SSF54197">
    <property type="entry name" value="HIT-like"/>
    <property type="match status" value="2"/>
</dbReference>
<evidence type="ECO:0000256" key="10">
    <source>
        <dbReference type="ARBA" id="ARBA00023277"/>
    </source>
</evidence>
<keyword evidence="8" id="KW-0862">Zinc</keyword>
<dbReference type="NCBIfam" id="NF008724">
    <property type="entry name" value="PRK11720.1"/>
    <property type="match status" value="1"/>
</dbReference>
<evidence type="ECO:0000256" key="7">
    <source>
        <dbReference type="ARBA" id="ARBA00022723"/>
    </source>
</evidence>
<dbReference type="Pfam" id="PF02744">
    <property type="entry name" value="GalP_UDP_tr_C"/>
    <property type="match status" value="1"/>
</dbReference>
<dbReference type="GO" id="GO:0033499">
    <property type="term" value="P:galactose catabolic process via UDP-galactose, Leloir pathway"/>
    <property type="evidence" value="ECO:0007669"/>
    <property type="project" value="TreeGrafter"/>
</dbReference>
<feature type="binding site" evidence="12">
    <location>
        <begin position="327"/>
        <end position="328"/>
    </location>
    <ligand>
        <name>UDP-alpha-D-glucose</name>
        <dbReference type="ChEBI" id="CHEBI:58885"/>
        <note>ligand shared between dimeric partners</note>
    </ligand>
</feature>
<dbReference type="EMBL" id="AF036247">
    <property type="protein sequence ID" value="AAB88705.1"/>
    <property type="molecule type" value="Genomic_DNA"/>
</dbReference>
<dbReference type="GO" id="GO:0008270">
    <property type="term" value="F:zinc ion binding"/>
    <property type="evidence" value="ECO:0007669"/>
    <property type="project" value="InterPro"/>
</dbReference>
<evidence type="ECO:0000256" key="12">
    <source>
        <dbReference type="PIRSR" id="PIRSR000808-2"/>
    </source>
</evidence>
<comment type="pathway">
    <text evidence="3 13">Carbohydrate metabolism; galactose metabolism.</text>
</comment>
<evidence type="ECO:0000256" key="9">
    <source>
        <dbReference type="ARBA" id="ARBA00023144"/>
    </source>
</evidence>
<dbReference type="PANTHER" id="PTHR11943">
    <property type="entry name" value="GALACTOSE-1-PHOSPHATE URIDYLYLTRANSFERASE"/>
    <property type="match status" value="1"/>
</dbReference>
<keyword evidence="6 13" id="KW-0548">Nucleotidyltransferase</keyword>
<keyword evidence="9 13" id="KW-0299">Galactose metabolism</keyword>
<dbReference type="PANTHER" id="PTHR11943:SF1">
    <property type="entry name" value="GALACTOSE-1-PHOSPHATE URIDYLYLTRANSFERASE"/>
    <property type="match status" value="1"/>
</dbReference>
<evidence type="ECO:0000256" key="2">
    <source>
        <dbReference type="ARBA" id="ARBA00001947"/>
    </source>
</evidence>
<dbReference type="PIRSF" id="PIRSF000808">
    <property type="entry name" value="GalT"/>
    <property type="match status" value="1"/>
</dbReference>
<feature type="active site" description="Tele-UMP-histidine intermediate" evidence="11">
    <location>
        <position position="173"/>
    </location>
</feature>
<proteinExistence type="inferred from homology"/>
<evidence type="ECO:0000313" key="17">
    <source>
        <dbReference type="EMBL" id="AAB88705.1"/>
    </source>
</evidence>
<gene>
    <name evidence="17" type="primary">GALT1</name>
</gene>
<reference evidence="17" key="1">
    <citation type="journal article" date="1998" name="Curr. Genet.">
        <title>Characterization of a galactose-1-phosphate uridylyltransferase gene from the marine red alga Gracilaria gracilis.</title>
        <authorList>
            <person name="Lluisma A.O."/>
            <person name="Ragan M.A."/>
        </authorList>
    </citation>
    <scope>NUCLEOTIDE SEQUENCE</scope>
</reference>
<dbReference type="InterPro" id="IPR019779">
    <property type="entry name" value="GalP_UDPtransf1_His-AS"/>
</dbReference>
<sequence length="369" mass="42444">MSASFDYTEHPHRRYNPLSARWILCSPHRAKRPWQGSVEDLPPDERPEYDPKDYLGPGNFRVNGSVQNPKYDTTFVFDNDFQALLDNTPHGEVGSVEDNDLLVAKAVRGKCRVVCFSPKLNLTVAEMTVEEIKHVVDAWLEEYDTLSKLDYIGHVQIFENKGQMMGCSNPHPHGQIWASEFVPEEPRIVLENLKAYHEKKGTHMLEDYVKIEMEAKERIVCENDTFLAVVPFWATWPFEVLVMTKKRVPCLKNFNEAMKSDLADIYRRVCARYDNLFTTLFPYSMGIHQSPTTNGTDPAKHDYAHFHMHFYPPLLRSATVRKFMVGFEMLGESQRDLTAEQAAARLRACSEVHYNHARKKVEGNGDASK</sequence>
<name>O48511_GRAGA</name>
<dbReference type="PROSITE" id="PS00117">
    <property type="entry name" value="GAL_P_UDP_TRANSF_I"/>
    <property type="match status" value="1"/>
</dbReference>
<protein>
    <recommendedName>
        <fullName evidence="13">Galactose-1-phosphate uridylyltransferase</fullName>
        <ecNumber evidence="13">2.7.7.12</ecNumber>
    </recommendedName>
</protein>
<evidence type="ECO:0000256" key="4">
    <source>
        <dbReference type="ARBA" id="ARBA00010951"/>
    </source>
</evidence>
<dbReference type="SMR" id="O48511"/>
<dbReference type="EC" id="2.7.7.12" evidence="13"/>
<dbReference type="CDD" id="cd00608">
    <property type="entry name" value="GalT"/>
    <property type="match status" value="1"/>
</dbReference>
<comment type="similarity">
    <text evidence="4 13">Belongs to the galactose-1-phosphate uridylyltransferase type 1 family.</text>
</comment>
<dbReference type="Gene3D" id="3.30.428.10">
    <property type="entry name" value="HIT-like"/>
    <property type="match status" value="2"/>
</dbReference>
<dbReference type="InterPro" id="IPR005850">
    <property type="entry name" value="GalP_Utransf_C"/>
</dbReference>
<feature type="binding site" description="in other chain" evidence="12">
    <location>
        <begin position="166"/>
        <end position="168"/>
    </location>
    <ligand>
        <name>UDP-alpha-D-glucose</name>
        <dbReference type="ChEBI" id="CHEBI:58885"/>
        <note>ligand shared between dimeric partners</note>
    </ligand>
</feature>
<keyword evidence="5 13" id="KW-0808">Transferase</keyword>
<keyword evidence="10 13" id="KW-0119">Carbohydrate metabolism</keyword>
<dbReference type="InterPro" id="IPR005849">
    <property type="entry name" value="GalP_Utransf_N"/>
</dbReference>
<dbReference type="InterPro" id="IPR036265">
    <property type="entry name" value="HIT-like_sf"/>
</dbReference>
<dbReference type="AlphaFoldDB" id="O48511"/>
<evidence type="ECO:0000256" key="11">
    <source>
        <dbReference type="PIRSR" id="PIRSR000808-1"/>
    </source>
</evidence>
<accession>O48511</accession>
<feature type="domain" description="Galactose-1-phosphate uridyl transferase C-terminal" evidence="16">
    <location>
        <begin position="191"/>
        <end position="357"/>
    </location>
</feature>
<dbReference type="NCBIfam" id="TIGR00209">
    <property type="entry name" value="galT_1"/>
    <property type="match status" value="1"/>
</dbReference>
<evidence type="ECO:0000259" key="16">
    <source>
        <dbReference type="Pfam" id="PF02744"/>
    </source>
</evidence>